<dbReference type="VEuPathDB" id="FungiDB:EYZ11_001060"/>
<dbReference type="GeneID" id="54332401"/>
<feature type="region of interest" description="Disordered" evidence="1">
    <location>
        <begin position="49"/>
        <end position="78"/>
    </location>
</feature>
<protein>
    <submittedName>
        <fullName evidence="3">Uncharacterized protein</fullName>
    </submittedName>
</protein>
<name>A0A4S3JVF6_9EURO</name>
<evidence type="ECO:0000313" key="2">
    <source>
        <dbReference type="EMBL" id="KAA8642938.1"/>
    </source>
</evidence>
<dbReference type="Proteomes" id="UP000324241">
    <property type="component" value="Unassembled WGS sequence"/>
</dbReference>
<keyword evidence="4" id="KW-1185">Reference proteome</keyword>
<evidence type="ECO:0000313" key="3">
    <source>
        <dbReference type="EMBL" id="THC99422.1"/>
    </source>
</evidence>
<dbReference type="EMBL" id="SOSA01000018">
    <property type="protein sequence ID" value="THC99422.1"/>
    <property type="molecule type" value="Genomic_DNA"/>
</dbReference>
<comment type="caution">
    <text evidence="3">The sequence shown here is derived from an EMBL/GenBank/DDBJ whole genome shotgun (WGS) entry which is preliminary data.</text>
</comment>
<dbReference type="AlphaFoldDB" id="A0A4S3JVF6"/>
<feature type="compositionally biased region" description="Polar residues" evidence="1">
    <location>
        <begin position="58"/>
        <end position="67"/>
    </location>
</feature>
<reference evidence="3 4" key="1">
    <citation type="submission" date="2019-03" db="EMBL/GenBank/DDBJ databases">
        <title>The genome sequence of a newly discovered highly antifungal drug resistant Aspergillus species, Aspergillus tanneri NIH 1004.</title>
        <authorList>
            <person name="Mounaud S."/>
            <person name="Singh I."/>
            <person name="Joardar V."/>
            <person name="Pakala S."/>
            <person name="Pakala S."/>
            <person name="Venepally P."/>
            <person name="Hoover J."/>
            <person name="Nierman W."/>
            <person name="Chung J."/>
            <person name="Losada L."/>
        </authorList>
    </citation>
    <scope>NUCLEOTIDE SEQUENCE [LARGE SCALE GENOMIC DNA]</scope>
    <source>
        <strain evidence="3 4">NIH1004</strain>
    </source>
</reference>
<dbReference type="Proteomes" id="UP000308092">
    <property type="component" value="Unassembled WGS sequence"/>
</dbReference>
<dbReference type="RefSeq" id="XP_033422300.1">
    <property type="nucleotide sequence ID" value="XM_033574282.1"/>
</dbReference>
<organism evidence="3 4">
    <name type="scientific">Aspergillus tanneri</name>
    <dbReference type="NCBI Taxonomy" id="1220188"/>
    <lineage>
        <taxon>Eukaryota</taxon>
        <taxon>Fungi</taxon>
        <taxon>Dikarya</taxon>
        <taxon>Ascomycota</taxon>
        <taxon>Pezizomycotina</taxon>
        <taxon>Eurotiomycetes</taxon>
        <taxon>Eurotiomycetidae</taxon>
        <taxon>Eurotiales</taxon>
        <taxon>Aspergillaceae</taxon>
        <taxon>Aspergillus</taxon>
        <taxon>Aspergillus subgen. Circumdati</taxon>
    </lineage>
</organism>
<dbReference type="EMBL" id="QUQM01000005">
    <property type="protein sequence ID" value="KAA8642938.1"/>
    <property type="molecule type" value="Genomic_DNA"/>
</dbReference>
<evidence type="ECO:0000313" key="4">
    <source>
        <dbReference type="Proteomes" id="UP000308092"/>
    </source>
</evidence>
<sequence>MTRRADYDDSIPLSDNAIQAGDTKVHGINPAKAELGRVHRTVELPDEGLNANHLCSGRGSSSPTQFGSGKGGHSPKALRENKVFAMPIGYEL</sequence>
<gene>
    <name evidence="2" type="ORF">ATNIH1004_009699</name>
    <name evidence="3" type="ORF">EYZ11_001060</name>
</gene>
<proteinExistence type="predicted"/>
<dbReference type="OrthoDB" id="3439627at2759"/>
<accession>A0A4S3JVF6</accession>
<evidence type="ECO:0000313" key="5">
    <source>
        <dbReference type="Proteomes" id="UP000324241"/>
    </source>
</evidence>
<reference evidence="2 5" key="2">
    <citation type="submission" date="2019-08" db="EMBL/GenBank/DDBJ databases">
        <title>The genome sequence of a newly discovered highly antifungal drug resistant Aspergillus species, Aspergillus tanneri NIH 1004.</title>
        <authorList>
            <person name="Mounaud S."/>
            <person name="Singh I."/>
            <person name="Joardar V."/>
            <person name="Pakala S."/>
            <person name="Pakala S."/>
            <person name="Venepally P."/>
            <person name="Chung J.K."/>
            <person name="Losada L."/>
            <person name="Nierman W.C."/>
        </authorList>
    </citation>
    <scope>NUCLEOTIDE SEQUENCE [LARGE SCALE GENOMIC DNA]</scope>
    <source>
        <strain evidence="2 5">NIH1004</strain>
    </source>
</reference>
<evidence type="ECO:0000256" key="1">
    <source>
        <dbReference type="SAM" id="MobiDB-lite"/>
    </source>
</evidence>